<dbReference type="InterPro" id="IPR036388">
    <property type="entry name" value="WH-like_DNA-bd_sf"/>
</dbReference>
<dbReference type="SUPFAM" id="SSF88659">
    <property type="entry name" value="Sigma3 and sigma4 domains of RNA polymerase sigma factors"/>
    <property type="match status" value="1"/>
</dbReference>
<dbReference type="NCBIfam" id="TIGR02937">
    <property type="entry name" value="sigma70-ECF"/>
    <property type="match status" value="1"/>
</dbReference>
<dbReference type="InterPro" id="IPR007627">
    <property type="entry name" value="RNA_pol_sigma70_r2"/>
</dbReference>
<protein>
    <submittedName>
        <fullName evidence="8">SigE family RNA polymerase sigma factor</fullName>
    </submittedName>
</protein>
<evidence type="ECO:0000256" key="3">
    <source>
        <dbReference type="ARBA" id="ARBA00023082"/>
    </source>
</evidence>
<dbReference type="InterPro" id="IPR014325">
    <property type="entry name" value="RNA_pol_sigma-E_actinobac"/>
</dbReference>
<keyword evidence="4" id="KW-0238">DNA-binding</keyword>
<evidence type="ECO:0000256" key="1">
    <source>
        <dbReference type="ARBA" id="ARBA00010641"/>
    </source>
</evidence>
<feature type="domain" description="RNA polymerase sigma-70 region 2" evidence="6">
    <location>
        <begin position="20"/>
        <end position="79"/>
    </location>
</feature>
<dbReference type="PANTHER" id="PTHR43133:SF50">
    <property type="entry name" value="ECF RNA POLYMERASE SIGMA FACTOR SIGM"/>
    <property type="match status" value="1"/>
</dbReference>
<accession>A0ABW1K489</accession>
<comment type="caution">
    <text evidence="8">The sequence shown here is derived from an EMBL/GenBank/DDBJ whole genome shotgun (WGS) entry which is preliminary data.</text>
</comment>
<dbReference type="InterPro" id="IPR013324">
    <property type="entry name" value="RNA_pol_sigma_r3/r4-like"/>
</dbReference>
<reference evidence="9" key="1">
    <citation type="journal article" date="2019" name="Int. J. Syst. Evol. Microbiol.">
        <title>The Global Catalogue of Microorganisms (GCM) 10K type strain sequencing project: providing services to taxonomists for standard genome sequencing and annotation.</title>
        <authorList>
            <consortium name="The Broad Institute Genomics Platform"/>
            <consortium name="The Broad Institute Genome Sequencing Center for Infectious Disease"/>
            <person name="Wu L."/>
            <person name="Ma J."/>
        </authorList>
    </citation>
    <scope>NUCLEOTIDE SEQUENCE [LARGE SCALE GENOMIC DNA]</scope>
    <source>
        <strain evidence="9">ZS-35-S2</strain>
    </source>
</reference>
<keyword evidence="2" id="KW-0805">Transcription regulation</keyword>
<evidence type="ECO:0000259" key="7">
    <source>
        <dbReference type="Pfam" id="PF08281"/>
    </source>
</evidence>
<dbReference type="InterPro" id="IPR014284">
    <property type="entry name" value="RNA_pol_sigma-70_dom"/>
</dbReference>
<dbReference type="Pfam" id="PF08281">
    <property type="entry name" value="Sigma70_r4_2"/>
    <property type="match status" value="1"/>
</dbReference>
<dbReference type="NCBIfam" id="TIGR02983">
    <property type="entry name" value="SigE-fam_strep"/>
    <property type="match status" value="1"/>
</dbReference>
<evidence type="ECO:0000256" key="4">
    <source>
        <dbReference type="ARBA" id="ARBA00023125"/>
    </source>
</evidence>
<dbReference type="InterPro" id="IPR039425">
    <property type="entry name" value="RNA_pol_sigma-70-like"/>
</dbReference>
<proteinExistence type="inferred from homology"/>
<evidence type="ECO:0000256" key="2">
    <source>
        <dbReference type="ARBA" id="ARBA00023015"/>
    </source>
</evidence>
<name>A0ABW1K489_9ACTN</name>
<comment type="similarity">
    <text evidence="1">Belongs to the sigma-70 factor family. ECF subfamily.</text>
</comment>
<evidence type="ECO:0000256" key="5">
    <source>
        <dbReference type="ARBA" id="ARBA00023163"/>
    </source>
</evidence>
<dbReference type="InterPro" id="IPR013325">
    <property type="entry name" value="RNA_pol_sigma_r2"/>
</dbReference>
<dbReference type="RefSeq" id="WP_377419448.1">
    <property type="nucleotide sequence ID" value="NZ_JBHSPR010000007.1"/>
</dbReference>
<dbReference type="Proteomes" id="UP001596203">
    <property type="component" value="Unassembled WGS sequence"/>
</dbReference>
<dbReference type="Gene3D" id="1.10.1740.10">
    <property type="match status" value="1"/>
</dbReference>
<dbReference type="Pfam" id="PF04542">
    <property type="entry name" value="Sigma70_r2"/>
    <property type="match status" value="1"/>
</dbReference>
<dbReference type="Gene3D" id="1.10.10.10">
    <property type="entry name" value="Winged helix-like DNA-binding domain superfamily/Winged helix DNA-binding domain"/>
    <property type="match status" value="1"/>
</dbReference>
<keyword evidence="3" id="KW-0731">Sigma factor</keyword>
<gene>
    <name evidence="8" type="ORF">ACFP2T_08575</name>
</gene>
<evidence type="ECO:0000313" key="9">
    <source>
        <dbReference type="Proteomes" id="UP001596203"/>
    </source>
</evidence>
<dbReference type="CDD" id="cd06171">
    <property type="entry name" value="Sigma70_r4"/>
    <property type="match status" value="1"/>
</dbReference>
<sequence length="164" mass="18540">MARTDWEQQFVEYFTVRAEPLRRLAYSLSGDWHTAEDLVQVTFVRLYRNWPRVRAESVDAYSRRVLVNAFLSDRRNRRREAVTPDPPDLPAAGVDVAVRLAVRHALAQLSPRQRAAVVLRYLEDLPVAEVATLLGITEGTVKSQTARGIQSMRGALGDPVLTKE</sequence>
<keyword evidence="5" id="KW-0804">Transcription</keyword>
<evidence type="ECO:0000259" key="6">
    <source>
        <dbReference type="Pfam" id="PF04542"/>
    </source>
</evidence>
<dbReference type="PANTHER" id="PTHR43133">
    <property type="entry name" value="RNA POLYMERASE ECF-TYPE SIGMA FACTO"/>
    <property type="match status" value="1"/>
</dbReference>
<keyword evidence="9" id="KW-1185">Reference proteome</keyword>
<feature type="domain" description="RNA polymerase sigma factor 70 region 4 type 2" evidence="7">
    <location>
        <begin position="100"/>
        <end position="150"/>
    </location>
</feature>
<dbReference type="EMBL" id="JBHSPR010000007">
    <property type="protein sequence ID" value="MFC6016250.1"/>
    <property type="molecule type" value="Genomic_DNA"/>
</dbReference>
<dbReference type="InterPro" id="IPR013249">
    <property type="entry name" value="RNA_pol_sigma70_r4_t2"/>
</dbReference>
<evidence type="ECO:0000313" key="8">
    <source>
        <dbReference type="EMBL" id="MFC6016250.1"/>
    </source>
</evidence>
<dbReference type="SUPFAM" id="SSF88946">
    <property type="entry name" value="Sigma2 domain of RNA polymerase sigma factors"/>
    <property type="match status" value="1"/>
</dbReference>
<organism evidence="8 9">
    <name type="scientific">Plantactinospora solaniradicis</name>
    <dbReference type="NCBI Taxonomy" id="1723736"/>
    <lineage>
        <taxon>Bacteria</taxon>
        <taxon>Bacillati</taxon>
        <taxon>Actinomycetota</taxon>
        <taxon>Actinomycetes</taxon>
        <taxon>Micromonosporales</taxon>
        <taxon>Micromonosporaceae</taxon>
        <taxon>Plantactinospora</taxon>
    </lineage>
</organism>